<accession>A0ACA9M267</accession>
<keyword evidence="2" id="KW-1185">Reference proteome</keyword>
<organism evidence="1 2">
    <name type="scientific">Acaulospora colombiana</name>
    <dbReference type="NCBI Taxonomy" id="27376"/>
    <lineage>
        <taxon>Eukaryota</taxon>
        <taxon>Fungi</taxon>
        <taxon>Fungi incertae sedis</taxon>
        <taxon>Mucoromycota</taxon>
        <taxon>Glomeromycotina</taxon>
        <taxon>Glomeromycetes</taxon>
        <taxon>Diversisporales</taxon>
        <taxon>Acaulosporaceae</taxon>
        <taxon>Acaulospora</taxon>
    </lineage>
</organism>
<comment type="caution">
    <text evidence="1">The sequence shown here is derived from an EMBL/GenBank/DDBJ whole genome shotgun (WGS) entry which is preliminary data.</text>
</comment>
<evidence type="ECO:0000313" key="1">
    <source>
        <dbReference type="EMBL" id="CAG8562884.1"/>
    </source>
</evidence>
<evidence type="ECO:0000313" key="2">
    <source>
        <dbReference type="Proteomes" id="UP000789525"/>
    </source>
</evidence>
<feature type="non-terminal residue" evidence="1">
    <location>
        <position position="149"/>
    </location>
</feature>
<reference evidence="1" key="1">
    <citation type="submission" date="2021-06" db="EMBL/GenBank/DDBJ databases">
        <authorList>
            <person name="Kallberg Y."/>
            <person name="Tangrot J."/>
            <person name="Rosling A."/>
        </authorList>
    </citation>
    <scope>NUCLEOTIDE SEQUENCE</scope>
    <source>
        <strain evidence="1">CL356</strain>
    </source>
</reference>
<sequence>MQFGLDQSLAGNKAQVILNKIKLGILSDRKNSKRKATHTDKDDTDALTSPTEKVMTALQSSTNAIMKRPKLDEKNVLNEEGPISYSQKLLNEGTELETYKKAKKATRVDSKTNTQKSKNALETRPEGDEEIKFDFASIEKEFLREQLIE</sequence>
<dbReference type="Proteomes" id="UP000789525">
    <property type="component" value="Unassembled WGS sequence"/>
</dbReference>
<dbReference type="EMBL" id="CAJVPT010009569">
    <property type="protein sequence ID" value="CAG8562884.1"/>
    <property type="molecule type" value="Genomic_DNA"/>
</dbReference>
<proteinExistence type="predicted"/>
<name>A0ACA9M267_9GLOM</name>
<protein>
    <submittedName>
        <fullName evidence="1">7194_t:CDS:1</fullName>
    </submittedName>
</protein>
<gene>
    <name evidence="1" type="ORF">ACOLOM_LOCUS5303</name>
</gene>